<dbReference type="EC" id="2.4.2.9" evidence="5"/>
<dbReference type="GO" id="GO:0004845">
    <property type="term" value="F:uracil phosphoribosyltransferase activity"/>
    <property type="evidence" value="ECO:0007669"/>
    <property type="project" value="UniProtKB-UniRule"/>
</dbReference>
<gene>
    <name evidence="5" type="primary">pyrR</name>
    <name evidence="7" type="ORF">VEHSUH05_08560</name>
</gene>
<evidence type="ECO:0000259" key="6">
    <source>
        <dbReference type="Pfam" id="PF00156"/>
    </source>
</evidence>
<comment type="catalytic activity">
    <reaction evidence="5">
        <text>UMP + diphosphate = 5-phospho-alpha-D-ribose 1-diphosphate + uracil</text>
        <dbReference type="Rhea" id="RHEA:13017"/>
        <dbReference type="ChEBI" id="CHEBI:17568"/>
        <dbReference type="ChEBI" id="CHEBI:33019"/>
        <dbReference type="ChEBI" id="CHEBI:57865"/>
        <dbReference type="ChEBI" id="CHEBI:58017"/>
        <dbReference type="EC" id="2.4.2.9"/>
    </reaction>
</comment>
<name>A0A2S7Z7Y8_9FIRM</name>
<dbReference type="EMBL" id="PPDB01000007">
    <property type="protein sequence ID" value="PQL19402.1"/>
    <property type="molecule type" value="Genomic_DNA"/>
</dbReference>
<evidence type="ECO:0000313" key="7">
    <source>
        <dbReference type="EMBL" id="PQL19402.1"/>
    </source>
</evidence>
<organism evidence="7 8">
    <name type="scientific">Veillonella denticariosi JCM 15641</name>
    <dbReference type="NCBI Taxonomy" id="1298594"/>
    <lineage>
        <taxon>Bacteria</taxon>
        <taxon>Bacillati</taxon>
        <taxon>Bacillota</taxon>
        <taxon>Negativicutes</taxon>
        <taxon>Veillonellales</taxon>
        <taxon>Veillonellaceae</taxon>
        <taxon>Veillonella</taxon>
    </lineage>
</organism>
<evidence type="ECO:0000313" key="8">
    <source>
        <dbReference type="Proteomes" id="UP000237916"/>
    </source>
</evidence>
<evidence type="ECO:0000256" key="2">
    <source>
        <dbReference type="ARBA" id="ARBA00022472"/>
    </source>
</evidence>
<dbReference type="RefSeq" id="WP_105091317.1">
    <property type="nucleotide sequence ID" value="NZ_PPDB01000007.1"/>
</dbReference>
<keyword evidence="3 5" id="KW-0805">Transcription regulation</keyword>
<evidence type="ECO:0000256" key="4">
    <source>
        <dbReference type="ARBA" id="ARBA00023163"/>
    </source>
</evidence>
<comment type="subunit">
    <text evidence="5">Homodimer and homohexamer; in equilibrium.</text>
</comment>
<keyword evidence="8" id="KW-1185">Reference proteome</keyword>
<reference evidence="7 8" key="1">
    <citation type="submission" date="2018-01" db="EMBL/GenBank/DDBJ databases">
        <title>Draft genome sequences of clinical isolates and type strains of oral Veillonella including Veillonella infantum sp., nov.</title>
        <authorList>
            <person name="Mashima I."/>
            <person name="Liao Y.-C."/>
            <person name="Sabharwal A."/>
            <person name="Haase E.M."/>
            <person name="Nakazawa F."/>
            <person name="Scannapieco F.A."/>
        </authorList>
    </citation>
    <scope>NUCLEOTIDE SEQUENCE [LARGE SCALE GENOMIC DNA]</scope>
    <source>
        <strain evidence="7 8">JCM 15641</strain>
    </source>
</reference>
<dbReference type="GO" id="GO:0003723">
    <property type="term" value="F:RNA binding"/>
    <property type="evidence" value="ECO:0007669"/>
    <property type="project" value="UniProtKB-UniRule"/>
</dbReference>
<dbReference type="OrthoDB" id="9802227at2"/>
<dbReference type="PANTHER" id="PTHR11608:SF0">
    <property type="entry name" value="BIFUNCTIONAL PROTEIN PYRR"/>
    <property type="match status" value="1"/>
</dbReference>
<evidence type="ECO:0000256" key="3">
    <source>
        <dbReference type="ARBA" id="ARBA00023015"/>
    </source>
</evidence>
<keyword evidence="5 7" id="KW-0328">Glycosyltransferase</keyword>
<keyword evidence="2 5" id="KW-0806">Transcription termination</keyword>
<dbReference type="NCBIfam" id="NF003549">
    <property type="entry name" value="PRK05205.1-5"/>
    <property type="match status" value="1"/>
</dbReference>
<evidence type="ECO:0000256" key="5">
    <source>
        <dbReference type="HAMAP-Rule" id="MF_01219"/>
    </source>
</evidence>
<keyword evidence="5 7" id="KW-0808">Transferase</keyword>
<comment type="function">
    <text evidence="5">Also displays a weak uracil phosphoribosyltransferase activity which is not physiologically significant.</text>
</comment>
<dbReference type="InterPro" id="IPR023050">
    <property type="entry name" value="PyrR"/>
</dbReference>
<dbReference type="InterPro" id="IPR029057">
    <property type="entry name" value="PRTase-like"/>
</dbReference>
<comment type="caution">
    <text evidence="7">The sequence shown here is derived from an EMBL/GenBank/DDBJ whole genome shotgun (WGS) entry which is preliminary data.</text>
</comment>
<dbReference type="InterPro" id="IPR000836">
    <property type="entry name" value="PRTase_dom"/>
</dbReference>
<dbReference type="NCBIfam" id="NF003548">
    <property type="entry name" value="PRK05205.1-4"/>
    <property type="match status" value="1"/>
</dbReference>
<accession>A0A2S7Z7Y8</accession>
<dbReference type="GO" id="GO:0006353">
    <property type="term" value="P:DNA-templated transcription termination"/>
    <property type="evidence" value="ECO:0007669"/>
    <property type="project" value="UniProtKB-UniRule"/>
</dbReference>
<dbReference type="SUPFAM" id="SSF53271">
    <property type="entry name" value="PRTase-like"/>
    <property type="match status" value="1"/>
</dbReference>
<sequence length="173" mass="19616">MEKKRLLMDQDAIMRAIRRISHEILERNKGLSDALIVGIERRGVILAKRLQEEIERIEGVHIDCESLNVAIYRDDRDARRKEGKPCTIDTTEKTIILVDDVLYTGRTIRAALNALMTAGRPRSIQLAVLVDRGHRELPIRADYVGKNIPTSHLESVRVAVKELDGEEGVTIQE</sequence>
<dbReference type="Proteomes" id="UP000237916">
    <property type="component" value="Unassembled WGS sequence"/>
</dbReference>
<dbReference type="FunFam" id="3.40.50.2020:FF:000020">
    <property type="entry name" value="Bifunctional protein PyrR"/>
    <property type="match status" value="1"/>
</dbReference>
<dbReference type="AlphaFoldDB" id="A0A2S7Z7Y8"/>
<dbReference type="InterPro" id="IPR050137">
    <property type="entry name" value="PyrR_bifunctional"/>
</dbReference>
<feature type="domain" description="Phosphoribosyltransferase" evidence="6">
    <location>
        <begin position="9"/>
        <end position="151"/>
    </location>
</feature>
<dbReference type="HAMAP" id="MF_01219">
    <property type="entry name" value="PyrR"/>
    <property type="match status" value="1"/>
</dbReference>
<protein>
    <recommendedName>
        <fullName evidence="5">Bifunctional protein PyrR</fullName>
    </recommendedName>
    <domain>
        <recommendedName>
            <fullName evidence="5">Pyrimidine operon regulatory protein</fullName>
        </recommendedName>
    </domain>
    <domain>
        <recommendedName>
            <fullName evidence="5">Uracil phosphoribosyltransferase</fullName>
            <shortName evidence="5">UPRTase</shortName>
            <ecNumber evidence="5">2.4.2.9</ecNumber>
        </recommendedName>
    </domain>
</protein>
<dbReference type="STRING" id="1298594.GCA_001312465_00896"/>
<dbReference type="PANTHER" id="PTHR11608">
    <property type="entry name" value="BIFUNCTIONAL PROTEIN PYRR"/>
    <property type="match status" value="1"/>
</dbReference>
<comment type="function">
    <text evidence="5">Regulates transcriptional attenuation of the pyrimidine nucleotide (pyr) operon by binding in a uridine-dependent manner to specific sites on pyr mRNA. This disrupts an antiterminator hairpin in the RNA and favors formation of a downstream transcription terminator, leading to a reduced expression of downstream genes.</text>
</comment>
<dbReference type="CDD" id="cd06223">
    <property type="entry name" value="PRTases_typeI"/>
    <property type="match status" value="1"/>
</dbReference>
<dbReference type="Gene3D" id="3.40.50.2020">
    <property type="match status" value="1"/>
</dbReference>
<comment type="similarity">
    <text evidence="1 5">Belongs to the purine/pyrimidine phosphoribosyltransferase family. PyrR subfamily.</text>
</comment>
<proteinExistence type="inferred from homology"/>
<evidence type="ECO:0000256" key="1">
    <source>
        <dbReference type="ARBA" id="ARBA00005565"/>
    </source>
</evidence>
<feature type="short sequence motif" description="PRPP-binding" evidence="5">
    <location>
        <begin position="95"/>
        <end position="107"/>
    </location>
</feature>
<dbReference type="Pfam" id="PF00156">
    <property type="entry name" value="Pribosyltran"/>
    <property type="match status" value="1"/>
</dbReference>
<keyword evidence="4 5" id="KW-0804">Transcription</keyword>
<keyword evidence="5" id="KW-0694">RNA-binding</keyword>